<proteinExistence type="predicted"/>
<accession>A0A239C7I3</accession>
<sequence>MRVDLRFLLGLTAAALGLGLTATATASAAVTTSGVSATTVAAPAAETWHWGPTTSSDRKGRAGGIIRSTGSGLRISGNLYDGAGAHTCSWLKIKWLTDKGRYRTATFKNCSRSKALPFQVNAGYMLSSQARVCRGTSAKITGKCSSWDGVWSQGG</sequence>
<keyword evidence="3" id="KW-1185">Reference proteome</keyword>
<gene>
    <name evidence="2" type="ORF">SAMN05216276_100517</name>
</gene>
<name>A0A239C7I3_9ACTN</name>
<evidence type="ECO:0000313" key="3">
    <source>
        <dbReference type="Proteomes" id="UP000198282"/>
    </source>
</evidence>
<feature type="signal peptide" evidence="1">
    <location>
        <begin position="1"/>
        <end position="28"/>
    </location>
</feature>
<reference evidence="2 3" key="1">
    <citation type="submission" date="2017-06" db="EMBL/GenBank/DDBJ databases">
        <authorList>
            <person name="Kim H.J."/>
            <person name="Triplett B.A."/>
        </authorList>
    </citation>
    <scope>NUCLEOTIDE SEQUENCE [LARGE SCALE GENOMIC DNA]</scope>
    <source>
        <strain evidence="2 3">CGMCC 4.2132</strain>
    </source>
</reference>
<keyword evidence="1" id="KW-0732">Signal</keyword>
<dbReference type="OrthoDB" id="3536547at2"/>
<protein>
    <submittedName>
        <fullName evidence="2">Uncharacterized protein</fullName>
    </submittedName>
</protein>
<dbReference type="Proteomes" id="UP000198282">
    <property type="component" value="Unassembled WGS sequence"/>
</dbReference>
<evidence type="ECO:0000256" key="1">
    <source>
        <dbReference type="SAM" id="SignalP"/>
    </source>
</evidence>
<dbReference type="AlphaFoldDB" id="A0A239C7I3"/>
<dbReference type="EMBL" id="FZOD01000005">
    <property type="protein sequence ID" value="SNS15404.1"/>
    <property type="molecule type" value="Genomic_DNA"/>
</dbReference>
<feature type="chain" id="PRO_5012918382" evidence="1">
    <location>
        <begin position="29"/>
        <end position="155"/>
    </location>
</feature>
<dbReference type="RefSeq" id="WP_089206308.1">
    <property type="nucleotide sequence ID" value="NZ_FZOD01000005.1"/>
</dbReference>
<organism evidence="2 3">
    <name type="scientific">Streptosporangium subroseum</name>
    <dbReference type="NCBI Taxonomy" id="106412"/>
    <lineage>
        <taxon>Bacteria</taxon>
        <taxon>Bacillati</taxon>
        <taxon>Actinomycetota</taxon>
        <taxon>Actinomycetes</taxon>
        <taxon>Streptosporangiales</taxon>
        <taxon>Streptosporangiaceae</taxon>
        <taxon>Streptosporangium</taxon>
    </lineage>
</organism>
<evidence type="ECO:0000313" key="2">
    <source>
        <dbReference type="EMBL" id="SNS15404.1"/>
    </source>
</evidence>